<feature type="domain" description="Teneurin-like YD-shell" evidence="5">
    <location>
        <begin position="1082"/>
        <end position="1330"/>
    </location>
</feature>
<sequence length="1475" mass="161630">MTSKDATEGGTTERIPPHAEPKDVIPGDPDKIDDLVVKLRAYAGAFKDGLDKLDVLSTMDWTGAASKAFTEASRALPRELESAHTYFTSAASALDAYADKLRSVHTRLKPVIADADAARAASKAYWKDFTAYNEAVDRGDEKLPERPPENDPGIAALNSCYSRLDKLEKELEGVVTSSKRALEKAAEKAPDPPKGWNRFKKGVGDFFGGMGDSAWGMWKQFEYLVEDGPDGASLQLAGVADGAAYAAQHPKEFAKAVVNWEEWQRNPARAAGQLTPDLLLALASGGAGALRKGGSAAKSAAQRLASRERALARDGSARRRADSDGANVCRENKCEAGEPIDVATGEMIISTVDVELPGALPLVLERHYVSGHPCGGWFGRTWAGTLDQRLELDDRGVVFVSDDGMVLRYPVPEPQTPTLPVSGPRWPLCWDGKPDGAFTLTVPEENRALHFARLPVGGPELALHAVTDRTGDGDRISFHYDETGAPVEIRHSGGYRIAVDTDRSRHRVTGLRLLHGDGRGRGNGQGEERSTRLVAFGYDDAGDLVQVVNSTGEPMRYRYDDAHRITSWQDRNGTAFGYVYDHRGRVLRTVGPDGILSGRFHYDTAARTTRYTDSLGHTTTYVLNEAGKVVAETDPLGNTVRTEWDADNLRPLTVTDPLGHTTRYTYDGDGNVTAVDLPDGTRSEARYDAEGQLVEYRAPDGGVWRHTHDRRGNRTSTTDPSGATTRWGYDEAGHLVSVTDPLGHTLTVTPNAAGLPVAVTDALGNTTHVRRGPHGLITALTDALGNTTRQGWTIEGRPAWRSYPDGSREEWKWDCEGNLASHTDQAGHTTRHTHTHFDVPATRTDPDGAQYAFAYDTELRLVRVTGPQGATWEYEYDAAGRLVAETDFNGARRTYELDAAGRLVAQTNAVGQTLRHTHDELGRVVSQHDETTGRGTTYTYDARGALVAAAGPDAELVLERDACGRVVAEHVDGRVTRYTYDAAGNRTSRTTPSGLTSTWTYDAAGRPVTLRTAGAVFGFTHDAAGREIRRAVGGVTLTQSWDSVDRVTAQSVTGPADELLQHRAFTHRPDGYLTEIRELTAGTRRFTLDASGRVTGVQAHGWTETYAYDGAGNQTHAAAPAHDAYGKREVTGTLVRRAGRTTYEHDAAGRLVRRTRKLLDGRRRTWTYTWDAEDRLITAVTPEGETWRYTYDPLGRRIGKTAASGAALTFSWDAMRPAERSTPDGATTTWEYAPDSYRPVAQTDREAGTTRLHAVITDPAGTPTELVAPDGEVAWQHRTTVWGTVLPAPPGTGTDCPLRFPGQYADPETGLHYNLHRYYDPETARYLTPDPLGLAPSPHHHAYVANPYTETDPLGLAKDKDKCKGTPKLSDQNPIPNKRLRQEYEEVLAGRGTRRPGDAPDGLDYYSADELPRTQRPKWRNSEIYDVPGTPHRILKRPDGLIGFVWNHDYSRPRLFPAPWYKDGGDIPKLPKEQR</sequence>
<dbReference type="RefSeq" id="WP_135567575.1">
    <property type="nucleotide sequence ID" value="NZ_CP103060.1"/>
</dbReference>
<organism evidence="6 7">
    <name type="scientific">Streptomyces albus</name>
    <dbReference type="NCBI Taxonomy" id="1888"/>
    <lineage>
        <taxon>Bacteria</taxon>
        <taxon>Bacillati</taxon>
        <taxon>Actinomycetota</taxon>
        <taxon>Actinomycetes</taxon>
        <taxon>Kitasatosporales</taxon>
        <taxon>Streptomycetaceae</taxon>
        <taxon>Streptomyces</taxon>
    </lineage>
</organism>
<dbReference type="EMBL" id="RCIY01000090">
    <property type="protein sequence ID" value="TGG77659.1"/>
    <property type="molecule type" value="Genomic_DNA"/>
</dbReference>
<protein>
    <submittedName>
        <fullName evidence="6">RHS repeat protein</fullName>
    </submittedName>
</protein>
<dbReference type="InterPro" id="IPR036689">
    <property type="entry name" value="ESAT-6-like_sf"/>
</dbReference>
<dbReference type="GeneID" id="75182188"/>
<dbReference type="PANTHER" id="PTHR32305">
    <property type="match status" value="1"/>
</dbReference>
<dbReference type="InterPro" id="IPR049082">
    <property type="entry name" value="T7SS_signal"/>
</dbReference>
<name>A0A8H1L4V2_9ACTN</name>
<evidence type="ECO:0000259" key="5">
    <source>
        <dbReference type="Pfam" id="PF25023"/>
    </source>
</evidence>
<feature type="domain" description="Putative T7SS secretion signal" evidence="4">
    <location>
        <begin position="19"/>
        <end position="193"/>
    </location>
</feature>
<feature type="compositionally biased region" description="Basic and acidic residues" evidence="2">
    <location>
        <begin position="15"/>
        <end position="27"/>
    </location>
</feature>
<feature type="region of interest" description="Disordered" evidence="2">
    <location>
        <begin position="702"/>
        <end position="726"/>
    </location>
</feature>
<dbReference type="Gene3D" id="2.180.10.10">
    <property type="entry name" value="RHS repeat-associated core"/>
    <property type="match status" value="3"/>
</dbReference>
<keyword evidence="1" id="KW-0677">Repeat</keyword>
<evidence type="ECO:0000256" key="2">
    <source>
        <dbReference type="SAM" id="MobiDB-lite"/>
    </source>
</evidence>
<feature type="region of interest" description="Disordered" evidence="2">
    <location>
        <begin position="1"/>
        <end position="27"/>
    </location>
</feature>
<evidence type="ECO:0000256" key="1">
    <source>
        <dbReference type="ARBA" id="ARBA00022737"/>
    </source>
</evidence>
<dbReference type="InterPro" id="IPR022385">
    <property type="entry name" value="Rhs_assc_core"/>
</dbReference>
<feature type="domain" description="DUF6531" evidence="3">
    <location>
        <begin position="337"/>
        <end position="409"/>
    </location>
</feature>
<accession>A0A8H1L4V2</accession>
<evidence type="ECO:0000313" key="6">
    <source>
        <dbReference type="EMBL" id="TGG77659.1"/>
    </source>
</evidence>
<evidence type="ECO:0000259" key="3">
    <source>
        <dbReference type="Pfam" id="PF20148"/>
    </source>
</evidence>
<dbReference type="Pfam" id="PF05593">
    <property type="entry name" value="RHS_repeat"/>
    <property type="match status" value="7"/>
</dbReference>
<dbReference type="InterPro" id="IPR050708">
    <property type="entry name" value="T6SS_VgrG/RHS"/>
</dbReference>
<dbReference type="NCBIfam" id="TIGR01643">
    <property type="entry name" value="YD_repeat_2x"/>
    <property type="match status" value="12"/>
</dbReference>
<dbReference type="Pfam" id="PF25023">
    <property type="entry name" value="TEN_YD-shell"/>
    <property type="match status" value="1"/>
</dbReference>
<evidence type="ECO:0000259" key="4">
    <source>
        <dbReference type="Pfam" id="PF21725"/>
    </source>
</evidence>
<dbReference type="InterPro" id="IPR031325">
    <property type="entry name" value="RHS_repeat"/>
</dbReference>
<dbReference type="InterPro" id="IPR006530">
    <property type="entry name" value="YD"/>
</dbReference>
<dbReference type="NCBIfam" id="TIGR03696">
    <property type="entry name" value="Rhs_assc_core"/>
    <property type="match status" value="1"/>
</dbReference>
<comment type="caution">
    <text evidence="6">The sequence shown here is derived from an EMBL/GenBank/DDBJ whole genome shotgun (WGS) entry which is preliminary data.</text>
</comment>
<gene>
    <name evidence="6" type="ORF">D8771_26655</name>
</gene>
<feature type="compositionally biased region" description="Polar residues" evidence="2">
    <location>
        <begin position="714"/>
        <end position="724"/>
    </location>
</feature>
<dbReference type="Gene3D" id="3.90.930.1">
    <property type="match status" value="1"/>
</dbReference>
<dbReference type="InterPro" id="IPR045351">
    <property type="entry name" value="DUF6531"/>
</dbReference>
<proteinExistence type="predicted"/>
<dbReference type="Pfam" id="PF21725">
    <property type="entry name" value="T7SS_signal"/>
    <property type="match status" value="1"/>
</dbReference>
<dbReference type="PANTHER" id="PTHR32305:SF15">
    <property type="entry name" value="PROTEIN RHSA-RELATED"/>
    <property type="match status" value="1"/>
</dbReference>
<evidence type="ECO:0000313" key="7">
    <source>
        <dbReference type="Proteomes" id="UP000298111"/>
    </source>
</evidence>
<dbReference type="Pfam" id="PF20148">
    <property type="entry name" value="DUF6531"/>
    <property type="match status" value="1"/>
</dbReference>
<dbReference type="SUPFAM" id="SSF140453">
    <property type="entry name" value="EsxAB dimer-like"/>
    <property type="match status" value="1"/>
</dbReference>
<dbReference type="PRINTS" id="PR00394">
    <property type="entry name" value="RHSPROTEIN"/>
</dbReference>
<dbReference type="InterPro" id="IPR056823">
    <property type="entry name" value="TEN-like_YD-shell"/>
</dbReference>
<feature type="region of interest" description="Disordered" evidence="2">
    <location>
        <begin position="1352"/>
        <end position="1409"/>
    </location>
</feature>
<dbReference type="Proteomes" id="UP000298111">
    <property type="component" value="Unassembled WGS sequence"/>
</dbReference>
<reference evidence="6 7" key="1">
    <citation type="submission" date="2018-10" db="EMBL/GenBank/DDBJ databases">
        <title>Isolation of pseudouridimycin from Streptomyces albus DSM 40763.</title>
        <authorList>
            <person name="Rosenqvist P."/>
            <person name="Metsae-Ketelae M."/>
            <person name="Virta P."/>
        </authorList>
    </citation>
    <scope>NUCLEOTIDE SEQUENCE [LARGE SCALE GENOMIC DNA]</scope>
    <source>
        <strain evidence="6 7">DSM 40763</strain>
    </source>
</reference>